<gene>
    <name evidence="1" type="ORF">RV045_07760</name>
</gene>
<dbReference type="EMBL" id="JAWDIE010000010">
    <property type="protein sequence ID" value="MEJ7138325.1"/>
    <property type="molecule type" value="Genomic_DNA"/>
</dbReference>
<name>A0ACC6P255_9BURK</name>
<evidence type="ECO:0000313" key="2">
    <source>
        <dbReference type="Proteomes" id="UP001364695"/>
    </source>
</evidence>
<sequence>MSARRYSPLALAAASVVLLAGCASTGLPPVAQDQPSPPPAQWVDAAAASDGSGAQQQASDIPWRDYFQDPMLRTLIDTALAHNTDLRAALQNVQQAQLSLASSRVAQMPTLSGSASVAQSSSNNLGTPTGASLGVSAAYEVDLFGRLANQTQAASAQLLATTQAARTARISLIATVAQSWTALQSDEALLRLARDTVKSRQDTLRLTQLKLKQGVVSDVDVQQAQSLVTSAQLSVTQQERAVRLDRSALRLVLGRDLPESAARAAADPASQKTALLAPLKPGLPSSVLLQRPDIAQAEAQLRAADANIAAARASFFPSISLTATAGSASTSLRDLFDPVGWVWAFVPKLAVAIFDGGQRDIALKSQQVARNAAVTQYDKAIQTAFREVSDALTTDTSLQEQAQRQQQLLATSQAQLRLAQLRYNAGVTSFLELLDAQRSLSSAQQAIITTRLAQQQARITLYRVLGGGVR</sequence>
<proteinExistence type="predicted"/>
<accession>A0ACC6P255</accession>
<comment type="caution">
    <text evidence="1">The sequence shown here is derived from an EMBL/GenBank/DDBJ whole genome shotgun (WGS) entry which is preliminary data.</text>
</comment>
<organism evidence="1 2">
    <name type="scientific">Amphibiibacter pelophylacis</name>
    <dbReference type="NCBI Taxonomy" id="1799477"/>
    <lineage>
        <taxon>Bacteria</taxon>
        <taxon>Pseudomonadati</taxon>
        <taxon>Pseudomonadota</taxon>
        <taxon>Betaproteobacteria</taxon>
        <taxon>Burkholderiales</taxon>
        <taxon>Sphaerotilaceae</taxon>
        <taxon>Amphibiibacter</taxon>
    </lineage>
</organism>
<dbReference type="Proteomes" id="UP001364695">
    <property type="component" value="Unassembled WGS sequence"/>
</dbReference>
<evidence type="ECO:0000313" key="1">
    <source>
        <dbReference type="EMBL" id="MEJ7138325.1"/>
    </source>
</evidence>
<keyword evidence="2" id="KW-1185">Reference proteome</keyword>
<reference evidence="1" key="1">
    <citation type="submission" date="2023-10" db="EMBL/GenBank/DDBJ databases">
        <title>Amphibacter perezi, gen. nov., sp. nov. a novel taxa of the family Comamonadaceae, class Betaproteobacteria isolated from the skin microbiota of Pelophylax perezi from different populations.</title>
        <authorList>
            <person name="Costa S."/>
            <person name="Proenca D.N."/>
            <person name="Lopes I."/>
            <person name="Morais P.V."/>
        </authorList>
    </citation>
    <scope>NUCLEOTIDE SEQUENCE</scope>
    <source>
        <strain evidence="1">SL12-8</strain>
    </source>
</reference>
<protein>
    <submittedName>
        <fullName evidence="1">Efflux transporter outer membrane subunit</fullName>
    </submittedName>
</protein>